<evidence type="ECO:0000256" key="8">
    <source>
        <dbReference type="PIRSR" id="PIRSR602481-2"/>
    </source>
</evidence>
<evidence type="ECO:0000256" key="4">
    <source>
        <dbReference type="ARBA" id="ARBA00023015"/>
    </source>
</evidence>
<sequence>MQSYPNSSWKYTVPKLSSFEERQADMAARLKAAGHKLTPQRLAILKVLAASEGHPSAEQVHARLQPEHPSMSLATVYKTIALLKQAGEVLELQFSDRDNRYDGHRPDPHPHLICTACGAIVDPDLPGLDNLAEELSRRTGFAVSSHRLDFYGLCPVCRAKQS</sequence>
<feature type="binding site" evidence="7">
    <location>
        <position position="154"/>
    </location>
    <ligand>
        <name>Zn(2+)</name>
        <dbReference type="ChEBI" id="CHEBI:29105"/>
    </ligand>
</feature>
<feature type="binding site" evidence="7">
    <location>
        <position position="114"/>
    </location>
    <ligand>
        <name>Zn(2+)</name>
        <dbReference type="ChEBI" id="CHEBI:29105"/>
    </ligand>
</feature>
<evidence type="ECO:0000256" key="3">
    <source>
        <dbReference type="ARBA" id="ARBA00022833"/>
    </source>
</evidence>
<keyword evidence="2" id="KW-0678">Repressor</keyword>
<dbReference type="Gene3D" id="3.30.1490.190">
    <property type="match status" value="1"/>
</dbReference>
<dbReference type="GO" id="GO:0008270">
    <property type="term" value="F:zinc ion binding"/>
    <property type="evidence" value="ECO:0007669"/>
    <property type="project" value="TreeGrafter"/>
</dbReference>
<keyword evidence="7" id="KW-0479">Metal-binding</keyword>
<dbReference type="PATRIC" id="fig|1121439.3.peg.2046"/>
<evidence type="ECO:0000313" key="9">
    <source>
        <dbReference type="EMBL" id="EPR32335.1"/>
    </source>
</evidence>
<comment type="cofactor">
    <cofactor evidence="7">
        <name>Zn(2+)</name>
        <dbReference type="ChEBI" id="CHEBI:29105"/>
    </cofactor>
    <text evidence="7">Binds 1 zinc ion per subunit.</text>
</comment>
<dbReference type="PANTHER" id="PTHR33202">
    <property type="entry name" value="ZINC UPTAKE REGULATION PROTEIN"/>
    <property type="match status" value="1"/>
</dbReference>
<protein>
    <submittedName>
        <fullName evidence="9">Ferric uptake regulator, Fur family</fullName>
    </submittedName>
</protein>
<dbReference type="Gene3D" id="1.10.10.10">
    <property type="entry name" value="Winged helix-like DNA-binding domain superfamily/Winged helix DNA-binding domain"/>
    <property type="match status" value="1"/>
</dbReference>
<dbReference type="SUPFAM" id="SSF46785">
    <property type="entry name" value="Winged helix' DNA-binding domain"/>
    <property type="match status" value="1"/>
</dbReference>
<dbReference type="GO" id="GO:0000976">
    <property type="term" value="F:transcription cis-regulatory region binding"/>
    <property type="evidence" value="ECO:0007669"/>
    <property type="project" value="TreeGrafter"/>
</dbReference>
<evidence type="ECO:0000256" key="6">
    <source>
        <dbReference type="ARBA" id="ARBA00023163"/>
    </source>
</evidence>
<dbReference type="GO" id="GO:0045892">
    <property type="term" value="P:negative regulation of DNA-templated transcription"/>
    <property type="evidence" value="ECO:0007669"/>
    <property type="project" value="TreeGrafter"/>
</dbReference>
<proteinExistence type="inferred from homology"/>
<dbReference type="EMBL" id="ATHI01000027">
    <property type="protein sequence ID" value="EPR32335.1"/>
    <property type="molecule type" value="Genomic_DNA"/>
</dbReference>
<dbReference type="InterPro" id="IPR036388">
    <property type="entry name" value="WH-like_DNA-bd_sf"/>
</dbReference>
<name>S7T785_9BACT</name>
<accession>S7T785</accession>
<gene>
    <name evidence="9" type="ORF">dsat_0687</name>
</gene>
<comment type="similarity">
    <text evidence="1">Belongs to the Fur family.</text>
</comment>
<dbReference type="Proteomes" id="UP000014975">
    <property type="component" value="Unassembled WGS sequence"/>
</dbReference>
<dbReference type="CDD" id="cd07153">
    <property type="entry name" value="Fur_like"/>
    <property type="match status" value="1"/>
</dbReference>
<evidence type="ECO:0000313" key="10">
    <source>
        <dbReference type="Proteomes" id="UP000014975"/>
    </source>
</evidence>
<feature type="binding site" evidence="7">
    <location>
        <position position="157"/>
    </location>
    <ligand>
        <name>Zn(2+)</name>
        <dbReference type="ChEBI" id="CHEBI:29105"/>
    </ligand>
</feature>
<dbReference type="GO" id="GO:1900376">
    <property type="term" value="P:regulation of secondary metabolite biosynthetic process"/>
    <property type="evidence" value="ECO:0007669"/>
    <property type="project" value="TreeGrafter"/>
</dbReference>
<comment type="caution">
    <text evidence="9">The sequence shown here is derived from an EMBL/GenBank/DDBJ whole genome shotgun (WGS) entry which is preliminary data.</text>
</comment>
<dbReference type="PANTHER" id="PTHR33202:SF7">
    <property type="entry name" value="FERRIC UPTAKE REGULATION PROTEIN"/>
    <property type="match status" value="1"/>
</dbReference>
<dbReference type="InterPro" id="IPR036390">
    <property type="entry name" value="WH_DNA-bd_sf"/>
</dbReference>
<dbReference type="RefSeq" id="WP_020887384.1">
    <property type="nucleotide sequence ID" value="NZ_ATHI01000027.1"/>
</dbReference>
<dbReference type="AlphaFoldDB" id="S7T785"/>
<dbReference type="Pfam" id="PF01475">
    <property type="entry name" value="FUR"/>
    <property type="match status" value="1"/>
</dbReference>
<keyword evidence="4" id="KW-0805">Transcription regulation</keyword>
<keyword evidence="6" id="KW-0804">Transcription</keyword>
<dbReference type="InterPro" id="IPR043135">
    <property type="entry name" value="Fur_C"/>
</dbReference>
<evidence type="ECO:0000256" key="7">
    <source>
        <dbReference type="PIRSR" id="PIRSR602481-1"/>
    </source>
</evidence>
<reference evidence="9 10" key="1">
    <citation type="journal article" date="2013" name="Genome Announc.">
        <title>Draft genome sequences for three mercury-methylating, sulfate-reducing bacteria.</title>
        <authorList>
            <person name="Brown S.D."/>
            <person name="Hurt R.A.Jr."/>
            <person name="Gilmour C.C."/>
            <person name="Elias D.A."/>
        </authorList>
    </citation>
    <scope>NUCLEOTIDE SEQUENCE [LARGE SCALE GENOMIC DNA]</scope>
    <source>
        <strain evidence="9 10">DSM 16529</strain>
    </source>
</reference>
<feature type="binding site" evidence="7">
    <location>
        <position position="117"/>
    </location>
    <ligand>
        <name>Zn(2+)</name>
        <dbReference type="ChEBI" id="CHEBI:29105"/>
    </ligand>
</feature>
<dbReference type="STRING" id="1121439.dsat_0687"/>
<evidence type="ECO:0000256" key="1">
    <source>
        <dbReference type="ARBA" id="ARBA00007957"/>
    </source>
</evidence>
<organism evidence="9 10">
    <name type="scientific">Alkalidesulfovibrio alkalitolerans DSM 16529</name>
    <dbReference type="NCBI Taxonomy" id="1121439"/>
    <lineage>
        <taxon>Bacteria</taxon>
        <taxon>Pseudomonadati</taxon>
        <taxon>Thermodesulfobacteriota</taxon>
        <taxon>Desulfovibrionia</taxon>
        <taxon>Desulfovibrionales</taxon>
        <taxon>Desulfovibrionaceae</taxon>
        <taxon>Alkalidesulfovibrio</taxon>
    </lineage>
</organism>
<feature type="binding site" evidence="8">
    <location>
        <position position="146"/>
    </location>
    <ligand>
        <name>Fe cation</name>
        <dbReference type="ChEBI" id="CHEBI:24875"/>
    </ligand>
</feature>
<dbReference type="eggNOG" id="COG0735">
    <property type="taxonomic scope" value="Bacteria"/>
</dbReference>
<dbReference type="GO" id="GO:0003700">
    <property type="term" value="F:DNA-binding transcription factor activity"/>
    <property type="evidence" value="ECO:0007669"/>
    <property type="project" value="InterPro"/>
</dbReference>
<keyword evidence="3 7" id="KW-0862">Zinc</keyword>
<comment type="cofactor">
    <cofactor evidence="8">
        <name>Mn(2+)</name>
        <dbReference type="ChEBI" id="CHEBI:29035"/>
    </cofactor>
    <cofactor evidence="8">
        <name>Fe(2+)</name>
        <dbReference type="ChEBI" id="CHEBI:29033"/>
    </cofactor>
    <text evidence="8">Binds 1 Mn(2+) or Fe(2+) ion per subunit.</text>
</comment>
<evidence type="ECO:0000256" key="5">
    <source>
        <dbReference type="ARBA" id="ARBA00023125"/>
    </source>
</evidence>
<evidence type="ECO:0000256" key="2">
    <source>
        <dbReference type="ARBA" id="ARBA00022491"/>
    </source>
</evidence>
<keyword evidence="10" id="KW-1185">Reference proteome</keyword>
<dbReference type="InterPro" id="IPR002481">
    <property type="entry name" value="FUR"/>
</dbReference>
<keyword evidence="8" id="KW-0408">Iron</keyword>
<keyword evidence="5" id="KW-0238">DNA-binding</keyword>